<sequence length="174" mass="19395">MLERRGPTSLPKRSYSESRVHSSDRSSASQAQRFSSPVRTNSHLRRMQASGNIRNPVHGATTKPHTTARDSNVRAGMERLGAWGDVLDYRTGGFRRRSGSEQRRAGAERQQGAAEKRRSGSECRRGGAERRRATELKEREIKPDAVTAIVDNLPGSKNPSVNRANRVKQVEFVT</sequence>
<comment type="caution">
    <text evidence="1">The sequence shown here is derived from an EMBL/GenBank/DDBJ whole genome shotgun (WGS) entry which is preliminary data.</text>
</comment>
<dbReference type="EMBL" id="CM024790">
    <property type="protein sequence ID" value="KAG8007343.1"/>
    <property type="molecule type" value="Genomic_DNA"/>
</dbReference>
<organism evidence="1 2">
    <name type="scientific">Nibea albiflora</name>
    <name type="common">Yellow drum</name>
    <name type="synonym">Corvina albiflora</name>
    <dbReference type="NCBI Taxonomy" id="240163"/>
    <lineage>
        <taxon>Eukaryota</taxon>
        <taxon>Metazoa</taxon>
        <taxon>Chordata</taxon>
        <taxon>Craniata</taxon>
        <taxon>Vertebrata</taxon>
        <taxon>Euteleostomi</taxon>
        <taxon>Actinopterygii</taxon>
        <taxon>Neopterygii</taxon>
        <taxon>Teleostei</taxon>
        <taxon>Neoteleostei</taxon>
        <taxon>Acanthomorphata</taxon>
        <taxon>Eupercaria</taxon>
        <taxon>Sciaenidae</taxon>
        <taxon>Nibea</taxon>
    </lineage>
</organism>
<accession>A0ACB7EYQ0</accession>
<keyword evidence="2" id="KW-1185">Reference proteome</keyword>
<reference evidence="1" key="1">
    <citation type="submission" date="2020-04" db="EMBL/GenBank/DDBJ databases">
        <title>A chromosome-scale assembly and high-density genetic map of the yellow drum (Nibea albiflora) genome.</title>
        <authorList>
            <person name="Xu D."/>
            <person name="Zhang W."/>
            <person name="Chen R."/>
            <person name="Tan P."/>
            <person name="Wang L."/>
            <person name="Song H."/>
            <person name="Tian L."/>
            <person name="Zhu Q."/>
            <person name="Wang B."/>
        </authorList>
    </citation>
    <scope>NUCLEOTIDE SEQUENCE</scope>
    <source>
        <strain evidence="1">ZJHYS-2018</strain>
    </source>
</reference>
<proteinExistence type="predicted"/>
<protein>
    <submittedName>
        <fullName evidence="1">Uncharacterized protein</fullName>
    </submittedName>
</protein>
<evidence type="ECO:0000313" key="2">
    <source>
        <dbReference type="Proteomes" id="UP000805704"/>
    </source>
</evidence>
<dbReference type="Proteomes" id="UP000805704">
    <property type="component" value="Chromosome 2"/>
</dbReference>
<evidence type="ECO:0000313" key="1">
    <source>
        <dbReference type="EMBL" id="KAG8007343.1"/>
    </source>
</evidence>
<name>A0ACB7EYQ0_NIBAL</name>
<gene>
    <name evidence="1" type="ORF">GBF38_012832</name>
</gene>